<dbReference type="RefSeq" id="WP_351698148.1">
    <property type="nucleotide sequence ID" value="NZ_JBEOZM010000035.1"/>
</dbReference>
<name>A0ABV1TUU7_9ACTN</name>
<evidence type="ECO:0000313" key="7">
    <source>
        <dbReference type="Proteomes" id="UP001490365"/>
    </source>
</evidence>
<evidence type="ECO:0000256" key="2">
    <source>
        <dbReference type="ARBA" id="ARBA00023125"/>
    </source>
</evidence>
<evidence type="ECO:0000256" key="1">
    <source>
        <dbReference type="ARBA" id="ARBA00023015"/>
    </source>
</evidence>
<reference evidence="6 7" key="1">
    <citation type="submission" date="2024-06" db="EMBL/GenBank/DDBJ databases">
        <title>The Natural Products Discovery Center: Release of the First 8490 Sequenced Strains for Exploring Actinobacteria Biosynthetic Diversity.</title>
        <authorList>
            <person name="Kalkreuter E."/>
            <person name="Kautsar S.A."/>
            <person name="Yang D."/>
            <person name="Bader C.D."/>
            <person name="Teijaro C.N."/>
            <person name="Fluegel L."/>
            <person name="Davis C.M."/>
            <person name="Simpson J.R."/>
            <person name="Lauterbach L."/>
            <person name="Steele A.D."/>
            <person name="Gui C."/>
            <person name="Meng S."/>
            <person name="Li G."/>
            <person name="Viehrig K."/>
            <person name="Ye F."/>
            <person name="Su P."/>
            <person name="Kiefer A.F."/>
            <person name="Nichols A."/>
            <person name="Cepeda A.J."/>
            <person name="Yan W."/>
            <person name="Fan B."/>
            <person name="Jiang Y."/>
            <person name="Adhikari A."/>
            <person name="Zheng C.-J."/>
            <person name="Schuster L."/>
            <person name="Cowan T.M."/>
            <person name="Smanski M.J."/>
            <person name="Chevrette M.G."/>
            <person name="De Carvalho L.P.S."/>
            <person name="Shen B."/>
        </authorList>
    </citation>
    <scope>NUCLEOTIDE SEQUENCE [LARGE SCALE GENOMIC DNA]</scope>
    <source>
        <strain evidence="6 7">NPDC001694</strain>
    </source>
</reference>
<keyword evidence="7" id="KW-1185">Reference proteome</keyword>
<evidence type="ECO:0000256" key="3">
    <source>
        <dbReference type="ARBA" id="ARBA00023163"/>
    </source>
</evidence>
<evidence type="ECO:0000313" key="6">
    <source>
        <dbReference type="EMBL" id="MER6273796.1"/>
    </source>
</evidence>
<proteinExistence type="predicted"/>
<feature type="DNA-binding region" description="H-T-H motif" evidence="4">
    <location>
        <begin position="31"/>
        <end position="50"/>
    </location>
</feature>
<evidence type="ECO:0000259" key="5">
    <source>
        <dbReference type="PROSITE" id="PS50977"/>
    </source>
</evidence>
<keyword evidence="2 4" id="KW-0238">DNA-binding</keyword>
<dbReference type="InterPro" id="IPR009057">
    <property type="entry name" value="Homeodomain-like_sf"/>
</dbReference>
<comment type="caution">
    <text evidence="6">The sequence shown here is derived from an EMBL/GenBank/DDBJ whole genome shotgun (WGS) entry which is preliminary data.</text>
</comment>
<organism evidence="6 7">
    <name type="scientific">Streptomyces sp. 900105755</name>
    <dbReference type="NCBI Taxonomy" id="3154389"/>
    <lineage>
        <taxon>Bacteria</taxon>
        <taxon>Bacillati</taxon>
        <taxon>Actinomycetota</taxon>
        <taxon>Actinomycetes</taxon>
        <taxon>Kitasatosporales</taxon>
        <taxon>Streptomycetaceae</taxon>
        <taxon>Streptomyces</taxon>
    </lineage>
</organism>
<gene>
    <name evidence="6" type="ORF">ABT211_42045</name>
</gene>
<dbReference type="SUPFAM" id="SSF46689">
    <property type="entry name" value="Homeodomain-like"/>
    <property type="match status" value="1"/>
</dbReference>
<dbReference type="InterPro" id="IPR050109">
    <property type="entry name" value="HTH-type_TetR-like_transc_reg"/>
</dbReference>
<dbReference type="PANTHER" id="PTHR30055:SF234">
    <property type="entry name" value="HTH-TYPE TRANSCRIPTIONAL REGULATOR BETI"/>
    <property type="match status" value="1"/>
</dbReference>
<dbReference type="InterPro" id="IPR001647">
    <property type="entry name" value="HTH_TetR"/>
</dbReference>
<feature type="non-terminal residue" evidence="6">
    <location>
        <position position="99"/>
    </location>
</feature>
<dbReference type="PANTHER" id="PTHR30055">
    <property type="entry name" value="HTH-TYPE TRANSCRIPTIONAL REGULATOR RUTR"/>
    <property type="match status" value="1"/>
</dbReference>
<keyword evidence="1" id="KW-0805">Transcription regulation</keyword>
<dbReference type="EMBL" id="JBEOZM010000035">
    <property type="protein sequence ID" value="MER6273796.1"/>
    <property type="molecule type" value="Genomic_DNA"/>
</dbReference>
<feature type="domain" description="HTH tetR-type" evidence="5">
    <location>
        <begin position="10"/>
        <end position="68"/>
    </location>
</feature>
<dbReference type="Gene3D" id="1.10.357.10">
    <property type="entry name" value="Tetracycline Repressor, domain 2"/>
    <property type="match status" value="1"/>
</dbReference>
<dbReference type="PROSITE" id="PS50977">
    <property type="entry name" value="HTH_TETR_2"/>
    <property type="match status" value="1"/>
</dbReference>
<sequence length="99" mass="10627">MGRALRADAERSVRAILEAAEQVFAQDAGASMEQVAEAAGLTRITVHRRFANRQALLEALAVSAKQQLVDAIEEARPDAAPALVALHRVTANVLRVKNT</sequence>
<protein>
    <submittedName>
        <fullName evidence="6">Helix-turn-helix domain-containing protein</fullName>
    </submittedName>
</protein>
<dbReference type="Proteomes" id="UP001490365">
    <property type="component" value="Unassembled WGS sequence"/>
</dbReference>
<evidence type="ECO:0000256" key="4">
    <source>
        <dbReference type="PROSITE-ProRule" id="PRU00335"/>
    </source>
</evidence>
<keyword evidence="3" id="KW-0804">Transcription</keyword>
<dbReference type="Pfam" id="PF00440">
    <property type="entry name" value="TetR_N"/>
    <property type="match status" value="1"/>
</dbReference>
<accession>A0ABV1TUU7</accession>